<dbReference type="Proteomes" id="UP001378592">
    <property type="component" value="Unassembled WGS sequence"/>
</dbReference>
<dbReference type="GO" id="GO:0005047">
    <property type="term" value="F:signal recognition particle binding"/>
    <property type="evidence" value="ECO:0007669"/>
    <property type="project" value="InterPro"/>
</dbReference>
<protein>
    <recommendedName>
        <fullName evidence="2">Signal recognition particle receptor alpha subunit N-terminal domain-containing protein</fullName>
    </recommendedName>
</protein>
<dbReference type="InterPro" id="IPR007222">
    <property type="entry name" value="Sig_recog_particle_rcpt_asu_N"/>
</dbReference>
<dbReference type="AlphaFoldDB" id="A0AAN9Z0V2"/>
<dbReference type="GO" id="GO:0006886">
    <property type="term" value="P:intracellular protein transport"/>
    <property type="evidence" value="ECO:0007669"/>
    <property type="project" value="InterPro"/>
</dbReference>
<dbReference type="GO" id="GO:0005785">
    <property type="term" value="C:signal recognition particle receptor complex"/>
    <property type="evidence" value="ECO:0007669"/>
    <property type="project" value="InterPro"/>
</dbReference>
<feature type="compositionally biased region" description="Basic residues" evidence="1">
    <location>
        <begin position="56"/>
        <end position="70"/>
    </location>
</feature>
<dbReference type="EMBL" id="JAZDUA010000485">
    <property type="protein sequence ID" value="KAK7791963.1"/>
    <property type="molecule type" value="Genomic_DNA"/>
</dbReference>
<evidence type="ECO:0000313" key="4">
    <source>
        <dbReference type="Proteomes" id="UP001378592"/>
    </source>
</evidence>
<dbReference type="GO" id="GO:0005525">
    <property type="term" value="F:GTP binding"/>
    <property type="evidence" value="ECO:0007669"/>
    <property type="project" value="InterPro"/>
</dbReference>
<organism evidence="3 4">
    <name type="scientific">Gryllus longicercus</name>
    <dbReference type="NCBI Taxonomy" id="2509291"/>
    <lineage>
        <taxon>Eukaryota</taxon>
        <taxon>Metazoa</taxon>
        <taxon>Ecdysozoa</taxon>
        <taxon>Arthropoda</taxon>
        <taxon>Hexapoda</taxon>
        <taxon>Insecta</taxon>
        <taxon>Pterygota</taxon>
        <taxon>Neoptera</taxon>
        <taxon>Polyneoptera</taxon>
        <taxon>Orthoptera</taxon>
        <taxon>Ensifera</taxon>
        <taxon>Gryllidea</taxon>
        <taxon>Grylloidea</taxon>
        <taxon>Gryllidae</taxon>
        <taxon>Gryllinae</taxon>
        <taxon>Gryllus</taxon>
    </lineage>
</organism>
<comment type="caution">
    <text evidence="3">The sequence shown here is derived from an EMBL/GenBank/DDBJ whole genome shotgun (WGS) entry which is preliminary data.</text>
</comment>
<name>A0AAN9Z0V2_9ORTH</name>
<feature type="domain" description="Signal recognition particle receptor alpha subunit N-terminal" evidence="2">
    <location>
        <begin position="28"/>
        <end position="110"/>
    </location>
</feature>
<evidence type="ECO:0000313" key="3">
    <source>
        <dbReference type="EMBL" id="KAK7791963.1"/>
    </source>
</evidence>
<sequence>MVNGEVKVPEKIKIEEVVPVIAPVITTNGELDEETLRQNRLRLAQKFGKSPQSKADKKKSPKPRKEGKKPRVWDLAGNSKDFATLDYTKDKPEDGAMFPEVQPDTTVRQVSSLHSFLIVGYLVELVRM</sequence>
<feature type="region of interest" description="Disordered" evidence="1">
    <location>
        <begin position="44"/>
        <end position="73"/>
    </location>
</feature>
<accession>A0AAN9Z0V2</accession>
<dbReference type="GO" id="GO:0003924">
    <property type="term" value="F:GTPase activity"/>
    <property type="evidence" value="ECO:0007669"/>
    <property type="project" value="InterPro"/>
</dbReference>
<keyword evidence="4" id="KW-1185">Reference proteome</keyword>
<evidence type="ECO:0000256" key="1">
    <source>
        <dbReference type="SAM" id="MobiDB-lite"/>
    </source>
</evidence>
<dbReference type="Pfam" id="PF04086">
    <property type="entry name" value="SRP-alpha_N"/>
    <property type="match status" value="1"/>
</dbReference>
<evidence type="ECO:0000259" key="2">
    <source>
        <dbReference type="Pfam" id="PF04086"/>
    </source>
</evidence>
<reference evidence="3 4" key="1">
    <citation type="submission" date="2024-03" db="EMBL/GenBank/DDBJ databases">
        <title>The genome assembly and annotation of the cricket Gryllus longicercus Weissman &amp; Gray.</title>
        <authorList>
            <person name="Szrajer S."/>
            <person name="Gray D."/>
            <person name="Ylla G."/>
        </authorList>
    </citation>
    <scope>NUCLEOTIDE SEQUENCE [LARGE SCALE GENOMIC DNA]</scope>
    <source>
        <strain evidence="3">DAG 2021-001</strain>
        <tissue evidence="3">Whole body minus gut</tissue>
    </source>
</reference>
<proteinExistence type="predicted"/>
<gene>
    <name evidence="3" type="ORF">R5R35_009260</name>
</gene>